<keyword evidence="2" id="KW-1185">Reference proteome</keyword>
<gene>
    <name evidence="1" type="ORF">BJ322DRAFT_239234</name>
</gene>
<accession>A0A9P6HAJ4</accession>
<reference evidence="1" key="2">
    <citation type="submission" date="2020-11" db="EMBL/GenBank/DDBJ databases">
        <authorList>
            <consortium name="DOE Joint Genome Institute"/>
            <person name="Kuo A."/>
            <person name="Miyauchi S."/>
            <person name="Kiss E."/>
            <person name="Drula E."/>
            <person name="Kohler A."/>
            <person name="Sanchez-Garcia M."/>
            <person name="Andreopoulos B."/>
            <person name="Barry K.W."/>
            <person name="Bonito G."/>
            <person name="Buee M."/>
            <person name="Carver A."/>
            <person name="Chen C."/>
            <person name="Cichocki N."/>
            <person name="Clum A."/>
            <person name="Culley D."/>
            <person name="Crous P.W."/>
            <person name="Fauchery L."/>
            <person name="Girlanda M."/>
            <person name="Hayes R."/>
            <person name="Keri Z."/>
            <person name="Labutti K."/>
            <person name="Lipzen A."/>
            <person name="Lombard V."/>
            <person name="Magnuson J."/>
            <person name="Maillard F."/>
            <person name="Morin E."/>
            <person name="Murat C."/>
            <person name="Nolan M."/>
            <person name="Ohm R."/>
            <person name="Pangilinan J."/>
            <person name="Pereira M."/>
            <person name="Perotto S."/>
            <person name="Peter M."/>
            <person name="Riley R."/>
            <person name="Sitrit Y."/>
            <person name="Stielow B."/>
            <person name="Szollosi G."/>
            <person name="Zifcakova L."/>
            <person name="Stursova M."/>
            <person name="Spatafora J.W."/>
            <person name="Tedersoo L."/>
            <person name="Vaario L.-M."/>
            <person name="Yamada A."/>
            <person name="Yan M."/>
            <person name="Wang P."/>
            <person name="Xu J."/>
            <person name="Bruns T."/>
            <person name="Baldrian P."/>
            <person name="Vilgalys R."/>
            <person name="Henrissat B."/>
            <person name="Grigoriev I.V."/>
            <person name="Hibbett D."/>
            <person name="Nagy L.G."/>
            <person name="Martin F.M."/>
        </authorList>
    </citation>
    <scope>NUCLEOTIDE SEQUENCE</scope>
    <source>
        <strain evidence="1">UH-Tt-Lm1</strain>
    </source>
</reference>
<dbReference type="EMBL" id="WIUZ02000013">
    <property type="protein sequence ID" value="KAF9781693.1"/>
    <property type="molecule type" value="Genomic_DNA"/>
</dbReference>
<dbReference type="Proteomes" id="UP000736335">
    <property type="component" value="Unassembled WGS sequence"/>
</dbReference>
<evidence type="ECO:0008006" key="3">
    <source>
        <dbReference type="Google" id="ProtNLM"/>
    </source>
</evidence>
<evidence type="ECO:0000313" key="1">
    <source>
        <dbReference type="EMBL" id="KAF9781693.1"/>
    </source>
</evidence>
<reference evidence="1" key="1">
    <citation type="journal article" date="2020" name="Nat. Commun.">
        <title>Large-scale genome sequencing of mycorrhizal fungi provides insights into the early evolution of symbiotic traits.</title>
        <authorList>
            <person name="Miyauchi S."/>
            <person name="Kiss E."/>
            <person name="Kuo A."/>
            <person name="Drula E."/>
            <person name="Kohler A."/>
            <person name="Sanchez-Garcia M."/>
            <person name="Morin E."/>
            <person name="Andreopoulos B."/>
            <person name="Barry K.W."/>
            <person name="Bonito G."/>
            <person name="Buee M."/>
            <person name="Carver A."/>
            <person name="Chen C."/>
            <person name="Cichocki N."/>
            <person name="Clum A."/>
            <person name="Culley D."/>
            <person name="Crous P.W."/>
            <person name="Fauchery L."/>
            <person name="Girlanda M."/>
            <person name="Hayes R.D."/>
            <person name="Keri Z."/>
            <person name="LaButti K."/>
            <person name="Lipzen A."/>
            <person name="Lombard V."/>
            <person name="Magnuson J."/>
            <person name="Maillard F."/>
            <person name="Murat C."/>
            <person name="Nolan M."/>
            <person name="Ohm R.A."/>
            <person name="Pangilinan J."/>
            <person name="Pereira M.F."/>
            <person name="Perotto S."/>
            <person name="Peter M."/>
            <person name="Pfister S."/>
            <person name="Riley R."/>
            <person name="Sitrit Y."/>
            <person name="Stielow J.B."/>
            <person name="Szollosi G."/>
            <person name="Zifcakova L."/>
            <person name="Stursova M."/>
            <person name="Spatafora J.W."/>
            <person name="Tedersoo L."/>
            <person name="Vaario L.M."/>
            <person name="Yamada A."/>
            <person name="Yan M."/>
            <person name="Wang P."/>
            <person name="Xu J."/>
            <person name="Bruns T."/>
            <person name="Baldrian P."/>
            <person name="Vilgalys R."/>
            <person name="Dunand C."/>
            <person name="Henrissat B."/>
            <person name="Grigoriev I.V."/>
            <person name="Hibbett D."/>
            <person name="Nagy L.G."/>
            <person name="Martin F.M."/>
        </authorList>
    </citation>
    <scope>NUCLEOTIDE SEQUENCE</scope>
    <source>
        <strain evidence="1">UH-Tt-Lm1</strain>
    </source>
</reference>
<organism evidence="1 2">
    <name type="scientific">Thelephora terrestris</name>
    <dbReference type="NCBI Taxonomy" id="56493"/>
    <lineage>
        <taxon>Eukaryota</taxon>
        <taxon>Fungi</taxon>
        <taxon>Dikarya</taxon>
        <taxon>Basidiomycota</taxon>
        <taxon>Agaricomycotina</taxon>
        <taxon>Agaricomycetes</taxon>
        <taxon>Thelephorales</taxon>
        <taxon>Thelephoraceae</taxon>
        <taxon>Thelephora</taxon>
    </lineage>
</organism>
<dbReference type="OrthoDB" id="3188866at2759"/>
<sequence length="440" mass="49271">MLQPQITRWSPVAYTPTSCHIVDRSVVHSPRPKHAVLVPVARNCCMALSMEARHLIVQYARSRRDICSLARVCKGFQIVAERSLYNTLSLSGTDTTMSICNVLAGQPRVAAYVENLTIVVRDDETTSEEGASSNPPEEYWRSVGAGLRSVHRLLHLTVQLDFIGHSAHSWILDGCQFKLRTFHCDLAWNIHLVDFLNDQDELEDLYILDFPYPVDADTQVTPAQPQRPLSPPPPPVRRVLSPIPRIGSMPKLSILECPTTDAVSVLVPRRPITRVKTCFATSDIEKKRRELTTLFVNLRLSTRPLLALDLGDSSYNADCSLNFLRHCVSSNRTMDSVRYLGTLALPVDGRERLRFYGLLRGLPHIECLEVEVTDWNPPPTSFAALRAITNELRIYCHTVNKVVFVYDFDRVVITVSDDGAGGCVLGEENGGVADVIWREA</sequence>
<protein>
    <recommendedName>
        <fullName evidence="3">F-box domain-containing protein</fullName>
    </recommendedName>
</protein>
<dbReference type="AlphaFoldDB" id="A0A9P6HAJ4"/>
<proteinExistence type="predicted"/>
<name>A0A9P6HAJ4_9AGAM</name>
<comment type="caution">
    <text evidence="1">The sequence shown here is derived from an EMBL/GenBank/DDBJ whole genome shotgun (WGS) entry which is preliminary data.</text>
</comment>
<evidence type="ECO:0000313" key="2">
    <source>
        <dbReference type="Proteomes" id="UP000736335"/>
    </source>
</evidence>